<proteinExistence type="predicted"/>
<dbReference type="InterPro" id="IPR003594">
    <property type="entry name" value="HATPase_dom"/>
</dbReference>
<sequence>MCDSHTTETVVDQPDADRHRRFRPCKPPEARRTVERVVTERGRTDGHASCDAAALSDAVLVASELTTNAILHGGGVTDFQVDVVGPGVRLSVSDRSHDLPVAVPRTDPQGRRRVGGRGWPIVCRLACDVRVADLPAGGKCITVVVPLS</sequence>
<keyword evidence="5" id="KW-1185">Reference proteome</keyword>
<protein>
    <submittedName>
        <fullName evidence="4">ATPase</fullName>
    </submittedName>
</protein>
<organism evidence="4 5">
    <name type="scientific">Streptomyces ambofaciens</name>
    <dbReference type="NCBI Taxonomy" id="1889"/>
    <lineage>
        <taxon>Bacteria</taxon>
        <taxon>Bacillati</taxon>
        <taxon>Actinomycetota</taxon>
        <taxon>Actinomycetes</taxon>
        <taxon>Kitasatosporales</taxon>
        <taxon>Streptomycetaceae</taxon>
        <taxon>Streptomyces</taxon>
    </lineage>
</organism>
<dbReference type="PANTHER" id="PTHR35526:SF3">
    <property type="entry name" value="ANTI-SIGMA-F FACTOR RSBW"/>
    <property type="match status" value="1"/>
</dbReference>
<keyword evidence="1" id="KW-0418">Kinase</keyword>
<evidence type="ECO:0000313" key="5">
    <source>
        <dbReference type="Proteomes" id="UP000076720"/>
    </source>
</evidence>
<dbReference type="InterPro" id="IPR036890">
    <property type="entry name" value="HATPase_C_sf"/>
</dbReference>
<reference evidence="4 5" key="2">
    <citation type="journal article" date="2016" name="Genome Announc.">
        <title>Complete Genome Sequence of Streptomyces ambofaciens DSM 40697, a Paradigm for Genome Plasticity Studies.</title>
        <authorList>
            <person name="Thibessard A."/>
            <person name="Leblond P."/>
        </authorList>
    </citation>
    <scope>NUCLEOTIDE SEQUENCE [LARGE SCALE GENOMIC DNA]</scope>
    <source>
        <strain evidence="4 5">DSM 40697</strain>
    </source>
</reference>
<feature type="region of interest" description="Disordered" evidence="2">
    <location>
        <begin position="1"/>
        <end position="30"/>
    </location>
</feature>
<reference evidence="5" key="1">
    <citation type="submission" date="2015-10" db="EMBL/GenBank/DDBJ databases">
        <title>Complete genome sequence of Streptomyces ambofaciens DSM 40697.</title>
        <authorList>
            <person name="Thibessard A."/>
            <person name="Leblond P."/>
        </authorList>
    </citation>
    <scope>NUCLEOTIDE SEQUENCE [LARGE SCALE GENOMIC DNA]</scope>
    <source>
        <strain evidence="5">DSM 40697</strain>
    </source>
</reference>
<gene>
    <name evidence="4" type="ORF">SAM40697_0774</name>
</gene>
<name>A0ABM6ATU4_STRAM</name>
<dbReference type="Gene3D" id="3.30.565.10">
    <property type="entry name" value="Histidine kinase-like ATPase, C-terminal domain"/>
    <property type="match status" value="1"/>
</dbReference>
<dbReference type="EMBL" id="CP012949">
    <property type="protein sequence ID" value="ANB04735.1"/>
    <property type="molecule type" value="Genomic_DNA"/>
</dbReference>
<dbReference type="PANTHER" id="PTHR35526">
    <property type="entry name" value="ANTI-SIGMA-F FACTOR RSBW-RELATED"/>
    <property type="match status" value="1"/>
</dbReference>
<evidence type="ECO:0000256" key="2">
    <source>
        <dbReference type="SAM" id="MobiDB-lite"/>
    </source>
</evidence>
<dbReference type="InterPro" id="IPR050267">
    <property type="entry name" value="Anti-sigma-factor_SerPK"/>
</dbReference>
<evidence type="ECO:0000259" key="3">
    <source>
        <dbReference type="Pfam" id="PF13581"/>
    </source>
</evidence>
<dbReference type="RefSeq" id="WP_063481267.1">
    <property type="nucleotide sequence ID" value="NZ_CP012949.1"/>
</dbReference>
<evidence type="ECO:0000313" key="4">
    <source>
        <dbReference type="EMBL" id="ANB04735.1"/>
    </source>
</evidence>
<dbReference type="Pfam" id="PF13581">
    <property type="entry name" value="HATPase_c_2"/>
    <property type="match status" value="1"/>
</dbReference>
<feature type="domain" description="Histidine kinase/HSP90-like ATPase" evidence="3">
    <location>
        <begin position="32"/>
        <end position="143"/>
    </location>
</feature>
<evidence type="ECO:0000256" key="1">
    <source>
        <dbReference type="ARBA" id="ARBA00022527"/>
    </source>
</evidence>
<keyword evidence="1" id="KW-0723">Serine/threonine-protein kinase</keyword>
<dbReference type="SUPFAM" id="SSF55874">
    <property type="entry name" value="ATPase domain of HSP90 chaperone/DNA topoisomerase II/histidine kinase"/>
    <property type="match status" value="1"/>
</dbReference>
<accession>A0ABM6ATU4</accession>
<keyword evidence="1" id="KW-0808">Transferase</keyword>
<dbReference type="Proteomes" id="UP000076720">
    <property type="component" value="Chromosome"/>
</dbReference>